<keyword evidence="2" id="KW-0378">Hydrolase</keyword>
<protein>
    <submittedName>
        <fullName evidence="2">Alpha-amylase family glycosyl hydrolase</fullName>
    </submittedName>
</protein>
<gene>
    <name evidence="2" type="ORF">WMO43_08140</name>
</gene>
<dbReference type="InterPro" id="IPR013780">
    <property type="entry name" value="Glyco_hydro_b"/>
</dbReference>
<dbReference type="Gene3D" id="2.60.40.10">
    <property type="entry name" value="Immunoglobulins"/>
    <property type="match status" value="1"/>
</dbReference>
<dbReference type="SMART" id="SM00642">
    <property type="entry name" value="Aamy"/>
    <property type="match status" value="1"/>
</dbReference>
<dbReference type="PANTHER" id="PTHR43002">
    <property type="entry name" value="GLYCOGEN DEBRANCHING ENZYME"/>
    <property type="match status" value="1"/>
</dbReference>
<accession>A0ABV1HDP7</accession>
<keyword evidence="3" id="KW-1185">Reference proteome</keyword>
<dbReference type="Gene3D" id="3.20.20.80">
    <property type="entry name" value="Glycosidases"/>
    <property type="match status" value="2"/>
</dbReference>
<evidence type="ECO:0000259" key="1">
    <source>
        <dbReference type="SMART" id="SM00642"/>
    </source>
</evidence>
<dbReference type="SUPFAM" id="SSF51011">
    <property type="entry name" value="Glycosyl hydrolase domain"/>
    <property type="match status" value="1"/>
</dbReference>
<reference evidence="2 3" key="1">
    <citation type="submission" date="2024-03" db="EMBL/GenBank/DDBJ databases">
        <title>Human intestinal bacterial collection.</title>
        <authorList>
            <person name="Pauvert C."/>
            <person name="Hitch T.C.A."/>
            <person name="Clavel T."/>
        </authorList>
    </citation>
    <scope>NUCLEOTIDE SEQUENCE [LARGE SCALE GENOMIC DNA]</scope>
    <source>
        <strain evidence="2 3">CLA-AA-H185</strain>
    </source>
</reference>
<organism evidence="2 3">
    <name type="scientific">Maccoyibacter intestinihominis</name>
    <dbReference type="NCBI Taxonomy" id="3133499"/>
    <lineage>
        <taxon>Bacteria</taxon>
        <taxon>Bacillati</taxon>
        <taxon>Bacillota</taxon>
        <taxon>Clostridia</taxon>
        <taxon>Lachnospirales</taxon>
        <taxon>Lachnospiraceae</taxon>
        <taxon>Maccoyibacter</taxon>
    </lineage>
</organism>
<comment type="caution">
    <text evidence="2">The sequence shown here is derived from an EMBL/GenBank/DDBJ whole genome shotgun (WGS) entry which is preliminary data.</text>
</comment>
<proteinExistence type="predicted"/>
<dbReference type="Proteomes" id="UP001454489">
    <property type="component" value="Unassembled WGS sequence"/>
</dbReference>
<dbReference type="Gene3D" id="2.60.40.1180">
    <property type="entry name" value="Golgi alpha-mannosidase II"/>
    <property type="match status" value="1"/>
</dbReference>
<dbReference type="GO" id="GO:0016787">
    <property type="term" value="F:hydrolase activity"/>
    <property type="evidence" value="ECO:0007669"/>
    <property type="project" value="UniProtKB-KW"/>
</dbReference>
<dbReference type="RefSeq" id="WP_177963338.1">
    <property type="nucleotide sequence ID" value="NZ_JBBMEX010000007.1"/>
</dbReference>
<dbReference type="EMBL" id="JBBMEX010000007">
    <property type="protein sequence ID" value="MEQ2557838.1"/>
    <property type="molecule type" value="Genomic_DNA"/>
</dbReference>
<feature type="domain" description="Glycosyl hydrolase family 13 catalytic" evidence="1">
    <location>
        <begin position="138"/>
        <end position="466"/>
    </location>
</feature>
<name>A0ABV1HDP7_9FIRM</name>
<dbReference type="SUPFAM" id="SSF51445">
    <property type="entry name" value="(Trans)glycosidases"/>
    <property type="match status" value="1"/>
</dbReference>
<dbReference type="InterPro" id="IPR013783">
    <property type="entry name" value="Ig-like_fold"/>
</dbReference>
<evidence type="ECO:0000313" key="3">
    <source>
        <dbReference type="Proteomes" id="UP001454489"/>
    </source>
</evidence>
<sequence length="590" mass="68467">MIFQTRAGDYRKMGTEQCADGVTFTFQCPKELACAVVLFEKKTGKQAAKIDVLPQYRVGSVRSVTIYPLKAEKYYYCYEIEGKRVRDPYGERVIGREKWGDTERTLDDALLSGFKKEGFDWSEDVSVEIPANEMVMYKLHVRGFSMDGRGRNKGTFAAVMDRLSYLKELGITTLECMPVYEFEELMENGRLNYWGYAPSDYFAVKSSYASQKDADWEFKSLILETHKQQMELIMEMHFVPEQTAGAIIEILRYWVMEYHVDGFKLLGAGLPIAEIAKDPYLTGTKIFYEKFPYDLKEENYGNIYVYNDDFLYPARKMLNHLGGDMVEYTEVMKRQQDGGHSVNYIANSNTFTLADVFSYNEKHNGDNGEENLDGNNWNYSTNYGVEGATRRQFVKKIREKQMRNAMAMLCLARGIPLIWSGDEIGNSQNGNNNAYCQDNRIGWVNWKNEGRYEEYTEFVRELLQFRKEHPILFSEKPFQMSDYKRTGYPDLSYHSSEAWISDVKGNARAVGVMYSESYAKEEDTEETFLYIGYNFYMGLQVFALPKLPKGKHWYQIMDTAQMCPFFKEPRLLKNNSYEAFGQTISILVGR</sequence>
<dbReference type="InterPro" id="IPR017853">
    <property type="entry name" value="GH"/>
</dbReference>
<dbReference type="InterPro" id="IPR006047">
    <property type="entry name" value="GH13_cat_dom"/>
</dbReference>
<evidence type="ECO:0000313" key="2">
    <source>
        <dbReference type="EMBL" id="MEQ2557838.1"/>
    </source>
</evidence>
<dbReference type="Pfam" id="PF00128">
    <property type="entry name" value="Alpha-amylase"/>
    <property type="match status" value="1"/>
</dbReference>